<keyword evidence="1" id="KW-0472">Membrane</keyword>
<dbReference type="RefSeq" id="WP_045949264.1">
    <property type="nucleotide sequence ID" value="NZ_JZWV01000610.1"/>
</dbReference>
<reference evidence="2 3" key="1">
    <citation type="submission" date="2015-02" db="EMBL/GenBank/DDBJ databases">
        <authorList>
            <person name="Ju K.-S."/>
            <person name="Doroghazi J.R."/>
            <person name="Metcalf W."/>
        </authorList>
    </citation>
    <scope>NUCLEOTIDE SEQUENCE [LARGE SCALE GENOMIC DNA]</scope>
    <source>
        <strain evidence="2 3">NRRL ISP-5550</strain>
    </source>
</reference>
<feature type="transmembrane region" description="Helical" evidence="1">
    <location>
        <begin position="12"/>
        <end position="32"/>
    </location>
</feature>
<organism evidence="2 3">
    <name type="scientific">Streptomyces katrae</name>
    <dbReference type="NCBI Taxonomy" id="68223"/>
    <lineage>
        <taxon>Bacteria</taxon>
        <taxon>Bacillati</taxon>
        <taxon>Actinomycetota</taxon>
        <taxon>Actinomycetes</taxon>
        <taxon>Kitasatosporales</taxon>
        <taxon>Streptomycetaceae</taxon>
        <taxon>Streptomyces</taxon>
    </lineage>
</organism>
<evidence type="ECO:0000313" key="2">
    <source>
        <dbReference type="EMBL" id="KJY29861.1"/>
    </source>
</evidence>
<keyword evidence="1" id="KW-1133">Transmembrane helix</keyword>
<dbReference type="NCBIfam" id="NF041681">
    <property type="entry name" value="HGxxPAAW"/>
    <property type="match status" value="1"/>
</dbReference>
<feature type="transmembrane region" description="Helical" evidence="1">
    <location>
        <begin position="38"/>
        <end position="60"/>
    </location>
</feature>
<proteinExistence type="predicted"/>
<dbReference type="EMBL" id="JZWV01000610">
    <property type="protein sequence ID" value="KJY29861.1"/>
    <property type="molecule type" value="Genomic_DNA"/>
</dbReference>
<dbReference type="OrthoDB" id="3874017at2"/>
<evidence type="ECO:0000256" key="1">
    <source>
        <dbReference type="SAM" id="Phobius"/>
    </source>
</evidence>
<dbReference type="AlphaFoldDB" id="A0A0F4JA58"/>
<keyword evidence="3" id="KW-1185">Reference proteome</keyword>
<gene>
    <name evidence="2" type="ORF">VR44_21865</name>
</gene>
<evidence type="ECO:0000313" key="3">
    <source>
        <dbReference type="Proteomes" id="UP000033551"/>
    </source>
</evidence>
<dbReference type="Proteomes" id="UP000033551">
    <property type="component" value="Unassembled WGS sequence"/>
</dbReference>
<comment type="caution">
    <text evidence="2">The sequence shown here is derived from an EMBL/GenBank/DDBJ whole genome shotgun (WGS) entry which is preliminary data.</text>
</comment>
<protein>
    <submittedName>
        <fullName evidence="2">Uncharacterized protein</fullName>
    </submittedName>
</protein>
<dbReference type="STRING" id="68223.GCA_002028425_03702"/>
<keyword evidence="1" id="KW-0812">Transmembrane</keyword>
<dbReference type="PATRIC" id="fig|68223.7.peg.253"/>
<sequence length="111" mass="11318">MSAHGYDEGHTVAGWAGTAVAAVGAGVIGLGVCGWTPGIWIGAAVMAAAAVLTWVLHLAGWGKGPGPRPRAHWPMGVRDHAAREGHAECLGCRMAGRRPEPAVAVAAVRPR</sequence>
<name>A0A0F4JA58_9ACTN</name>
<accession>A0A0F4JA58</accession>